<dbReference type="Gene3D" id="3.40.630.30">
    <property type="match status" value="1"/>
</dbReference>
<proteinExistence type="predicted"/>
<dbReference type="PANTHER" id="PTHR43626:SF4">
    <property type="entry name" value="GCN5-RELATED N-ACETYLTRANSFERASE 2, CHLOROPLASTIC"/>
    <property type="match status" value="1"/>
</dbReference>
<dbReference type="InterPro" id="IPR016181">
    <property type="entry name" value="Acyl_CoA_acyltransferase"/>
</dbReference>
<organism evidence="4 5">
    <name type="scientific">Butyrivibrio proteoclasticus</name>
    <dbReference type="NCBI Taxonomy" id="43305"/>
    <lineage>
        <taxon>Bacteria</taxon>
        <taxon>Bacillati</taxon>
        <taxon>Bacillota</taxon>
        <taxon>Clostridia</taxon>
        <taxon>Lachnospirales</taxon>
        <taxon>Lachnospiraceae</taxon>
        <taxon>Butyrivibrio</taxon>
    </lineage>
</organism>
<evidence type="ECO:0000256" key="2">
    <source>
        <dbReference type="ARBA" id="ARBA00023315"/>
    </source>
</evidence>
<dbReference type="OrthoDB" id="9775804at2"/>
<dbReference type="EMBL" id="FOXO01000027">
    <property type="protein sequence ID" value="SFQ26179.1"/>
    <property type="molecule type" value="Genomic_DNA"/>
</dbReference>
<evidence type="ECO:0000313" key="4">
    <source>
        <dbReference type="EMBL" id="SFQ26179.1"/>
    </source>
</evidence>
<dbReference type="PROSITE" id="PS51186">
    <property type="entry name" value="GNAT"/>
    <property type="match status" value="1"/>
</dbReference>
<dbReference type="SUPFAM" id="SSF55729">
    <property type="entry name" value="Acyl-CoA N-acyltransferases (Nat)"/>
    <property type="match status" value="1"/>
</dbReference>
<dbReference type="GO" id="GO:0005737">
    <property type="term" value="C:cytoplasm"/>
    <property type="evidence" value="ECO:0007669"/>
    <property type="project" value="TreeGrafter"/>
</dbReference>
<dbReference type="Proteomes" id="UP000182624">
    <property type="component" value="Unassembled WGS sequence"/>
</dbReference>
<dbReference type="InterPro" id="IPR000182">
    <property type="entry name" value="GNAT_dom"/>
</dbReference>
<dbReference type="Pfam" id="PF00583">
    <property type="entry name" value="Acetyltransf_1"/>
    <property type="match status" value="1"/>
</dbReference>
<dbReference type="CDD" id="cd04301">
    <property type="entry name" value="NAT_SF"/>
    <property type="match status" value="1"/>
</dbReference>
<dbReference type="RefSeq" id="WP_074890643.1">
    <property type="nucleotide sequence ID" value="NZ_FOXO01000027.1"/>
</dbReference>
<reference evidence="5" key="1">
    <citation type="submission" date="2016-10" db="EMBL/GenBank/DDBJ databases">
        <authorList>
            <person name="Varghese N."/>
            <person name="Submissions S."/>
        </authorList>
    </citation>
    <scope>NUCLEOTIDE SEQUENCE [LARGE SCALE GENOMIC DNA]</scope>
    <source>
        <strain evidence="5">P18</strain>
    </source>
</reference>
<evidence type="ECO:0000256" key="1">
    <source>
        <dbReference type="ARBA" id="ARBA00022679"/>
    </source>
</evidence>
<dbReference type="AlphaFoldDB" id="A0A1I5X2I6"/>
<keyword evidence="2" id="KW-0012">Acyltransferase</keyword>
<name>A0A1I5X2I6_9FIRM</name>
<gene>
    <name evidence="4" type="ORF">SAMN04487928_12754</name>
</gene>
<evidence type="ECO:0000259" key="3">
    <source>
        <dbReference type="PROSITE" id="PS51186"/>
    </source>
</evidence>
<dbReference type="InterPro" id="IPR045039">
    <property type="entry name" value="NSI-like"/>
</dbReference>
<accession>A0A1I5X2I6</accession>
<evidence type="ECO:0000313" key="5">
    <source>
        <dbReference type="Proteomes" id="UP000182624"/>
    </source>
</evidence>
<feature type="domain" description="N-acetyltransferase" evidence="3">
    <location>
        <begin position="4"/>
        <end position="134"/>
    </location>
</feature>
<dbReference type="GO" id="GO:0008080">
    <property type="term" value="F:N-acetyltransferase activity"/>
    <property type="evidence" value="ECO:0007669"/>
    <property type="project" value="InterPro"/>
</dbReference>
<keyword evidence="5" id="KW-1185">Reference proteome</keyword>
<protein>
    <submittedName>
        <fullName evidence="4">Acetyltransferase (GNAT) family protein</fullName>
    </submittedName>
</protein>
<dbReference type="eggNOG" id="COG3153">
    <property type="taxonomic scope" value="Bacteria"/>
</dbReference>
<keyword evidence="1 4" id="KW-0808">Transferase</keyword>
<dbReference type="PANTHER" id="PTHR43626">
    <property type="entry name" value="ACYL-COA N-ACYLTRANSFERASE"/>
    <property type="match status" value="1"/>
</dbReference>
<sequence length="134" mass="14771">MIELVDNILTPEDFVRLRTATGFADIPLEHARKALQNGLINVSAIKDGELIGMGRLVGDGAMYWYLQEIVVLPEYQRQGIGTMIVNHLVDYAVKNSSTGKFTTIGGVSANGKEGFYKKLGFEVIPNGIRKMIEI</sequence>